<sequence>MAKLELQNVKKSYGKLDVIPGISLDIKSGEFVVLVGPSGSGKSTLLRMIAGLEETTGGKIIVDDEDITGQDPALRDLAMVFQTYALYPHMTVEQNMGFALKMRGMDPEEIAHRVADSVEMLGLKGLEKRKPGQLSGGQRQRVAMGRCVVRNPKLFLFDEPLSNLDAKLRAQTRLEVRRLHDRLKATSIFVTHDQVEAMTMADRIALLKDGHLQQIGTPQELYLTPHNVFVATFLGTPEMNIFEGDLAIGDDGLRFSGTPSMALPASAERLAAVRAAGHGSTSVQLGIRPEHLVIVEASRKDAVRMEVIAVEWLGHEVFIFGDCAGKQVAVRAPETDGSIDATALPKNGDVIGLVPQTDRWHLFDGVTGNNLLT</sequence>
<gene>
    <name evidence="7" type="primary">ugpC</name>
    <name evidence="7" type="ORF">TM49_02605</name>
</gene>
<dbReference type="FunFam" id="3.40.50.300:FF:000042">
    <property type="entry name" value="Maltose/maltodextrin ABC transporter, ATP-binding protein"/>
    <property type="match status" value="1"/>
</dbReference>
<dbReference type="EMBL" id="CP010803">
    <property type="protein sequence ID" value="AJY44829.1"/>
    <property type="molecule type" value="Genomic_DNA"/>
</dbReference>
<dbReference type="PANTHER" id="PTHR43875">
    <property type="entry name" value="MALTODEXTRIN IMPORT ATP-BINDING PROTEIN MSMX"/>
    <property type="match status" value="1"/>
</dbReference>
<evidence type="ECO:0000256" key="5">
    <source>
        <dbReference type="ARBA" id="ARBA00022840"/>
    </source>
</evidence>
<evidence type="ECO:0000313" key="7">
    <source>
        <dbReference type="EMBL" id="AJY44829.1"/>
    </source>
</evidence>
<dbReference type="HOGENOM" id="CLU_000604_1_1_5"/>
<dbReference type="SUPFAM" id="SSF50331">
    <property type="entry name" value="MOP-like"/>
    <property type="match status" value="1"/>
</dbReference>
<accession>A0A0D5LKU3</accession>
<dbReference type="OrthoDB" id="7912339at2"/>
<dbReference type="InterPro" id="IPR012340">
    <property type="entry name" value="NA-bd_OB-fold"/>
</dbReference>
<keyword evidence="3" id="KW-0813">Transport</keyword>
<dbReference type="Proteomes" id="UP000032611">
    <property type="component" value="Chromosome"/>
</dbReference>
<dbReference type="PROSITE" id="PS00211">
    <property type="entry name" value="ABC_TRANSPORTER_1"/>
    <property type="match status" value="1"/>
</dbReference>
<dbReference type="GO" id="GO:0055052">
    <property type="term" value="C:ATP-binding cassette (ABC) transporter complex, substrate-binding subunit-containing"/>
    <property type="evidence" value="ECO:0007669"/>
    <property type="project" value="TreeGrafter"/>
</dbReference>
<dbReference type="GO" id="GO:0008643">
    <property type="term" value="P:carbohydrate transport"/>
    <property type="evidence" value="ECO:0007669"/>
    <property type="project" value="InterPro"/>
</dbReference>
<dbReference type="CDD" id="cd03301">
    <property type="entry name" value="ABC_MalK_N"/>
    <property type="match status" value="1"/>
</dbReference>
<comment type="similarity">
    <text evidence="2">Belongs to the ABC transporter superfamily.</text>
</comment>
<keyword evidence="5 7" id="KW-0067">ATP-binding</keyword>
<evidence type="ECO:0000256" key="3">
    <source>
        <dbReference type="ARBA" id="ARBA00022448"/>
    </source>
</evidence>
<protein>
    <submittedName>
        <fullName evidence="7">Glycerol-3-phosphate transporter ATP-binding subunit</fullName>
    </submittedName>
</protein>
<dbReference type="PANTHER" id="PTHR43875:SF1">
    <property type="entry name" value="OSMOPROTECTIVE COMPOUNDS UPTAKE ATP-BINDING PROTEIN GGTA"/>
    <property type="match status" value="1"/>
</dbReference>
<dbReference type="Gene3D" id="3.40.50.300">
    <property type="entry name" value="P-loop containing nucleotide triphosphate hydrolases"/>
    <property type="match status" value="1"/>
</dbReference>
<dbReference type="GO" id="GO:0005524">
    <property type="term" value="F:ATP binding"/>
    <property type="evidence" value="ECO:0007669"/>
    <property type="project" value="UniProtKB-KW"/>
</dbReference>
<dbReference type="STRING" id="1486262.TM49_02605"/>
<dbReference type="InterPro" id="IPR027417">
    <property type="entry name" value="P-loop_NTPase"/>
</dbReference>
<dbReference type="KEGG" id="mey:TM49_02605"/>
<feature type="domain" description="ABC transporter" evidence="6">
    <location>
        <begin position="4"/>
        <end position="234"/>
    </location>
</feature>
<dbReference type="SUPFAM" id="SSF52540">
    <property type="entry name" value="P-loop containing nucleoside triphosphate hydrolases"/>
    <property type="match status" value="1"/>
</dbReference>
<dbReference type="Gene3D" id="2.40.50.100">
    <property type="match status" value="1"/>
</dbReference>
<comment type="subcellular location">
    <subcellularLocation>
        <location evidence="1">Cell inner membrane</location>
        <topology evidence="1">Peripheral membrane protein</topology>
    </subcellularLocation>
</comment>
<dbReference type="InterPro" id="IPR017871">
    <property type="entry name" value="ABC_transporter-like_CS"/>
</dbReference>
<dbReference type="AlphaFoldDB" id="A0A0D5LKU3"/>
<name>A0A0D5LKU3_MAREN</name>
<dbReference type="InterPro" id="IPR008995">
    <property type="entry name" value="Mo/tungstate-bd_C_term_dom"/>
</dbReference>
<reference evidence="7 8" key="1">
    <citation type="journal article" date="2015" name="Genome Announc.">
        <title>Complete genome sequence of Martelella endophytica YC6887, which has antifungal activity associated with a halophyte.</title>
        <authorList>
            <person name="Khan A."/>
            <person name="Khan H."/>
            <person name="Chung E.J."/>
            <person name="Hossain M.T."/>
            <person name="Chung Y.R."/>
        </authorList>
    </citation>
    <scope>NUCLEOTIDE SEQUENCE [LARGE SCALE GENOMIC DNA]</scope>
    <source>
        <strain evidence="7">YC6887</strain>
    </source>
</reference>
<evidence type="ECO:0000256" key="2">
    <source>
        <dbReference type="ARBA" id="ARBA00005417"/>
    </source>
</evidence>
<dbReference type="GO" id="GO:0140359">
    <property type="term" value="F:ABC-type transporter activity"/>
    <property type="evidence" value="ECO:0007669"/>
    <property type="project" value="InterPro"/>
</dbReference>
<dbReference type="InterPro" id="IPR003439">
    <property type="entry name" value="ABC_transporter-like_ATP-bd"/>
</dbReference>
<organism evidence="7 8">
    <name type="scientific">Martelella endophytica</name>
    <dbReference type="NCBI Taxonomy" id="1486262"/>
    <lineage>
        <taxon>Bacteria</taxon>
        <taxon>Pseudomonadati</taxon>
        <taxon>Pseudomonadota</taxon>
        <taxon>Alphaproteobacteria</taxon>
        <taxon>Hyphomicrobiales</taxon>
        <taxon>Aurantimonadaceae</taxon>
        <taxon>Martelella</taxon>
    </lineage>
</organism>
<dbReference type="InterPro" id="IPR047641">
    <property type="entry name" value="ABC_transpr_MalK/UgpC-like"/>
</dbReference>
<dbReference type="PATRIC" id="fig|1486262.3.peg.541"/>
<evidence type="ECO:0000256" key="1">
    <source>
        <dbReference type="ARBA" id="ARBA00004417"/>
    </source>
</evidence>
<keyword evidence="8" id="KW-1185">Reference proteome</keyword>
<dbReference type="Pfam" id="PF08402">
    <property type="entry name" value="TOBE_2"/>
    <property type="match status" value="1"/>
</dbReference>
<proteinExistence type="inferred from homology"/>
<evidence type="ECO:0000259" key="6">
    <source>
        <dbReference type="PROSITE" id="PS50893"/>
    </source>
</evidence>
<dbReference type="InterPro" id="IPR015855">
    <property type="entry name" value="ABC_transpr_MalK-like"/>
</dbReference>
<dbReference type="InterPro" id="IPR013611">
    <property type="entry name" value="Transp-assoc_OB_typ2"/>
</dbReference>
<dbReference type="Gene3D" id="2.40.50.140">
    <property type="entry name" value="Nucleic acid-binding proteins"/>
    <property type="match status" value="1"/>
</dbReference>
<dbReference type="InterPro" id="IPR003593">
    <property type="entry name" value="AAA+_ATPase"/>
</dbReference>
<dbReference type="RefSeq" id="WP_045679415.1">
    <property type="nucleotide sequence ID" value="NZ_CP010803.1"/>
</dbReference>
<dbReference type="PROSITE" id="PS50893">
    <property type="entry name" value="ABC_TRANSPORTER_2"/>
    <property type="match status" value="1"/>
</dbReference>
<evidence type="ECO:0000313" key="8">
    <source>
        <dbReference type="Proteomes" id="UP000032611"/>
    </source>
</evidence>
<dbReference type="GO" id="GO:0016887">
    <property type="term" value="F:ATP hydrolysis activity"/>
    <property type="evidence" value="ECO:0007669"/>
    <property type="project" value="InterPro"/>
</dbReference>
<dbReference type="NCBIfam" id="NF008653">
    <property type="entry name" value="PRK11650.1"/>
    <property type="match status" value="1"/>
</dbReference>
<dbReference type="SMART" id="SM00382">
    <property type="entry name" value="AAA"/>
    <property type="match status" value="1"/>
</dbReference>
<dbReference type="Pfam" id="PF00005">
    <property type="entry name" value="ABC_tran"/>
    <property type="match status" value="1"/>
</dbReference>
<evidence type="ECO:0000256" key="4">
    <source>
        <dbReference type="ARBA" id="ARBA00022741"/>
    </source>
</evidence>
<keyword evidence="4" id="KW-0547">Nucleotide-binding</keyword>